<dbReference type="PANTHER" id="PTHR30273">
    <property type="entry name" value="PERIPLASMIC SIGNAL SENSOR AND SIGMA FACTOR ACTIVATOR FECR-RELATED"/>
    <property type="match status" value="1"/>
</dbReference>
<gene>
    <name evidence="4" type="ORF">H4O11_15105</name>
</gene>
<dbReference type="InterPro" id="IPR032623">
    <property type="entry name" value="FecR_N"/>
</dbReference>
<organism evidence="4 5">
    <name type="scientific">Stenotrophomonas tumulicola</name>
    <dbReference type="NCBI Taxonomy" id="1685415"/>
    <lineage>
        <taxon>Bacteria</taxon>
        <taxon>Pseudomonadati</taxon>
        <taxon>Pseudomonadota</taxon>
        <taxon>Gammaproteobacteria</taxon>
        <taxon>Lysobacterales</taxon>
        <taxon>Lysobacteraceae</taxon>
        <taxon>Stenotrophomonas</taxon>
    </lineage>
</organism>
<dbReference type="InterPro" id="IPR012373">
    <property type="entry name" value="Ferrdict_sens_TM"/>
</dbReference>
<keyword evidence="5" id="KW-1185">Reference proteome</keyword>
<dbReference type="Gene3D" id="3.55.50.30">
    <property type="match status" value="1"/>
</dbReference>
<feature type="transmembrane region" description="Helical" evidence="1">
    <location>
        <begin position="101"/>
        <end position="124"/>
    </location>
</feature>
<dbReference type="InterPro" id="IPR006860">
    <property type="entry name" value="FecR"/>
</dbReference>
<comment type="caution">
    <text evidence="4">The sequence shown here is derived from an EMBL/GenBank/DDBJ whole genome shotgun (WGS) entry which is preliminary data.</text>
</comment>
<evidence type="ECO:0000256" key="1">
    <source>
        <dbReference type="SAM" id="Phobius"/>
    </source>
</evidence>
<evidence type="ECO:0000313" key="4">
    <source>
        <dbReference type="EMBL" id="MBA8683126.1"/>
    </source>
</evidence>
<dbReference type="Pfam" id="PF16220">
    <property type="entry name" value="DUF4880"/>
    <property type="match status" value="1"/>
</dbReference>
<accession>A0A7W3FP28</accession>
<dbReference type="PIRSF" id="PIRSF018266">
    <property type="entry name" value="FecR"/>
    <property type="match status" value="1"/>
</dbReference>
<keyword evidence="1" id="KW-1133">Transmembrane helix</keyword>
<protein>
    <submittedName>
        <fullName evidence="4">FecR domain-containing protein</fullName>
    </submittedName>
</protein>
<dbReference type="Gene3D" id="2.60.120.1440">
    <property type="match status" value="1"/>
</dbReference>
<evidence type="ECO:0000259" key="2">
    <source>
        <dbReference type="Pfam" id="PF04773"/>
    </source>
</evidence>
<feature type="domain" description="FecR protein" evidence="2">
    <location>
        <begin position="144"/>
        <end position="223"/>
    </location>
</feature>
<dbReference type="PANTHER" id="PTHR30273:SF2">
    <property type="entry name" value="PROTEIN FECR"/>
    <property type="match status" value="1"/>
</dbReference>
<dbReference type="Proteomes" id="UP000547058">
    <property type="component" value="Unassembled WGS sequence"/>
</dbReference>
<dbReference type="EMBL" id="JACGXS010000009">
    <property type="protein sequence ID" value="MBA8683126.1"/>
    <property type="molecule type" value="Genomic_DNA"/>
</dbReference>
<name>A0A7W3FP28_9GAMM</name>
<reference evidence="4 5" key="1">
    <citation type="submission" date="2020-08" db="EMBL/GenBank/DDBJ databases">
        <title>Stenotrophomonas tumulicola JCM 30961.</title>
        <authorList>
            <person name="Deng Y."/>
        </authorList>
    </citation>
    <scope>NUCLEOTIDE SEQUENCE [LARGE SCALE GENOMIC DNA]</scope>
    <source>
        <strain evidence="4 5">JCM 30961</strain>
    </source>
</reference>
<sequence>MSNHGNASPAATTAAAVFARASEWVARLDAADCSSAERDAFEDWLAEDPAHLHAWAEAEALHLHTAANANDPWLRAAAARVATPPQPAPIRHAPAAARRRLLPRAATAAAGLCLALGLGALLVLDGLPTPQRVANDSRVPQLQTLADGSVATLDAGSALTTRVGWRKRHIDIERGRVQLQVAPSTKPLRVVAGTSTIVDIGTTFQVERFVDGRIGVALLEGAVAVTSAGAQASEKVLKPGEQLQVLPTGRIETGPPLPAGSAEAWLQGTLVFDGTPLQTVAEQMNRYTATPLVITDPSLAALAFTGRFRAGDQQALLEALQLGWAIEGHPRSDGALVLQRAH</sequence>
<dbReference type="AlphaFoldDB" id="A0A7W3FP28"/>
<proteinExistence type="predicted"/>
<dbReference type="GO" id="GO:0016989">
    <property type="term" value="F:sigma factor antagonist activity"/>
    <property type="evidence" value="ECO:0007669"/>
    <property type="project" value="TreeGrafter"/>
</dbReference>
<keyword evidence="1" id="KW-0812">Transmembrane</keyword>
<dbReference type="Pfam" id="PF04773">
    <property type="entry name" value="FecR"/>
    <property type="match status" value="1"/>
</dbReference>
<evidence type="ECO:0000313" key="5">
    <source>
        <dbReference type="Proteomes" id="UP000547058"/>
    </source>
</evidence>
<evidence type="ECO:0000259" key="3">
    <source>
        <dbReference type="Pfam" id="PF16220"/>
    </source>
</evidence>
<feature type="domain" description="FecR N-terminal" evidence="3">
    <location>
        <begin position="20"/>
        <end position="61"/>
    </location>
</feature>
<keyword evidence="1" id="KW-0472">Membrane</keyword>
<dbReference type="RefSeq" id="WP_182340282.1">
    <property type="nucleotide sequence ID" value="NZ_JACGXS010000009.1"/>
</dbReference>